<dbReference type="AlphaFoldDB" id="A0AAW4PAX4"/>
<gene>
    <name evidence="3" type="ORF">EGH23_09580</name>
</gene>
<sequence length="550" mass="60706">MADPNAVDTGRRTVLAAALAAALPGSAVARAHSATGLAAASAPAVGSENGDVFPQGVASGDPTPTGAVLWTRVAPDAYREGTALTVTVARDEGLADTVGSWRVPAERVAGHDKTVKVDLDGELDAGRDYYYRFAYDGASSPVGRCRTLPAPDATPDRVAFALLTCQDYRNGYYGAYHHVAQDDVDFLVHLGDFIYEHGGGSSYDGRSLSLPSGEGVVMDLDDFRYLHRTYRTDRFLREALAAHPIIQTWDDHEIVNNRYWDYEEDRPYAGDGDHPRNDDPEFMTRLFADGIRAWWEYTPTRVPYDPDADSLLDQLELWRGFRFGDLVELLVTDERLYRTAPADGAQFEAEIGSAGGEISETMLGETQREWFTGRLAESGATWTAWANEVLAMEFDLDLGGAALQNADAWDAFAAERDLLLERAAAGDGSFVALTGDMHTALAGYIEGADRRYGVEFMTPAVTSVNLRELLELPDEEGVRELLQAYVRQFNPHVEFFDSHDWGYATVEFTPEDCTYSAYAVDKTDDSADADRRLLARYRCPADEYALQRQE</sequence>
<dbReference type="RefSeq" id="WP_220579769.1">
    <property type="nucleotide sequence ID" value="NZ_RKLT01000002.1"/>
</dbReference>
<dbReference type="Pfam" id="PF09423">
    <property type="entry name" value="PhoD"/>
    <property type="match status" value="1"/>
</dbReference>
<dbReference type="InterPro" id="IPR029052">
    <property type="entry name" value="Metallo-depent_PP-like"/>
</dbReference>
<evidence type="ECO:0000313" key="3">
    <source>
        <dbReference type="EMBL" id="MBX0295127.1"/>
    </source>
</evidence>
<dbReference type="InterPro" id="IPR018946">
    <property type="entry name" value="PhoD-like_MPP"/>
</dbReference>
<evidence type="ECO:0000259" key="1">
    <source>
        <dbReference type="Pfam" id="PF09423"/>
    </source>
</evidence>
<feature type="domain" description="Phospholipase D N-terminal" evidence="2">
    <location>
        <begin position="55"/>
        <end position="147"/>
    </location>
</feature>
<evidence type="ECO:0000313" key="4">
    <source>
        <dbReference type="Proteomes" id="UP001430455"/>
    </source>
</evidence>
<dbReference type="CDD" id="cd07389">
    <property type="entry name" value="MPP_PhoD"/>
    <property type="match status" value="1"/>
</dbReference>
<dbReference type="PROSITE" id="PS51318">
    <property type="entry name" value="TAT"/>
    <property type="match status" value="1"/>
</dbReference>
<dbReference type="InterPro" id="IPR006311">
    <property type="entry name" value="TAT_signal"/>
</dbReference>
<dbReference type="EMBL" id="RKLT01000002">
    <property type="protein sequence ID" value="MBX0295127.1"/>
    <property type="molecule type" value="Genomic_DNA"/>
</dbReference>
<dbReference type="PANTHER" id="PTHR43606:SF2">
    <property type="entry name" value="ALKALINE PHOSPHATASE FAMILY PROTEIN (AFU_ORTHOLOGUE AFUA_5G03860)"/>
    <property type="match status" value="1"/>
</dbReference>
<dbReference type="InterPro" id="IPR032093">
    <property type="entry name" value="PhoD_N"/>
</dbReference>
<protein>
    <submittedName>
        <fullName evidence="3">Alkaline phosphatase D family protein</fullName>
    </submittedName>
</protein>
<dbReference type="Gene3D" id="3.60.21.70">
    <property type="entry name" value="PhoD-like phosphatase"/>
    <property type="match status" value="1"/>
</dbReference>
<feature type="domain" description="PhoD-like phosphatase metallophosphatase" evidence="1">
    <location>
        <begin position="160"/>
        <end position="515"/>
    </location>
</feature>
<proteinExistence type="predicted"/>
<evidence type="ECO:0000259" key="2">
    <source>
        <dbReference type="Pfam" id="PF16655"/>
    </source>
</evidence>
<keyword evidence="4" id="KW-1185">Reference proteome</keyword>
<dbReference type="Gene3D" id="2.60.40.380">
    <property type="entry name" value="Purple acid phosphatase-like, N-terminal"/>
    <property type="match status" value="1"/>
</dbReference>
<dbReference type="InterPro" id="IPR052900">
    <property type="entry name" value="Phospholipid_Metab_Enz"/>
</dbReference>
<dbReference type="PANTHER" id="PTHR43606">
    <property type="entry name" value="PHOSPHATASE, PUTATIVE (AFU_ORTHOLOGUE AFUA_6G08710)-RELATED"/>
    <property type="match status" value="1"/>
</dbReference>
<dbReference type="SUPFAM" id="SSF56300">
    <property type="entry name" value="Metallo-dependent phosphatases"/>
    <property type="match status" value="1"/>
</dbReference>
<reference evidence="3 4" key="1">
    <citation type="submission" date="2021-06" db="EMBL/GenBank/DDBJ databases">
        <title>Halomicroarcula sp. a new haloarchaeum isolated from saline soil.</title>
        <authorList>
            <person name="Duran-Viseras A."/>
            <person name="Sanchez-Porro C."/>
            <person name="Ventosa A."/>
        </authorList>
    </citation>
    <scope>NUCLEOTIDE SEQUENCE [LARGE SCALE GENOMIC DNA]</scope>
    <source>
        <strain evidence="3 4">F27</strain>
    </source>
</reference>
<organism evidence="3 4">
    <name type="scientific">Haloarcula nitratireducens</name>
    <dbReference type="NCBI Taxonomy" id="2487749"/>
    <lineage>
        <taxon>Archaea</taxon>
        <taxon>Methanobacteriati</taxon>
        <taxon>Methanobacteriota</taxon>
        <taxon>Stenosarchaea group</taxon>
        <taxon>Halobacteria</taxon>
        <taxon>Halobacteriales</taxon>
        <taxon>Haloarculaceae</taxon>
        <taxon>Haloarcula</taxon>
    </lineage>
</organism>
<comment type="caution">
    <text evidence="3">The sequence shown here is derived from an EMBL/GenBank/DDBJ whole genome shotgun (WGS) entry which is preliminary data.</text>
</comment>
<dbReference type="InterPro" id="IPR038607">
    <property type="entry name" value="PhoD-like_sf"/>
</dbReference>
<name>A0AAW4PAX4_9EURY</name>
<dbReference type="Pfam" id="PF16655">
    <property type="entry name" value="PhoD_N"/>
    <property type="match status" value="1"/>
</dbReference>
<accession>A0AAW4PAX4</accession>
<dbReference type="Proteomes" id="UP001430455">
    <property type="component" value="Unassembled WGS sequence"/>
</dbReference>